<proteinExistence type="predicted"/>
<keyword evidence="2" id="KW-1133">Transmembrane helix</keyword>
<dbReference type="Proteomes" id="UP000887540">
    <property type="component" value="Unplaced"/>
</dbReference>
<protein>
    <submittedName>
        <fullName evidence="4">Uncharacterized protein</fullName>
    </submittedName>
</protein>
<evidence type="ECO:0000256" key="2">
    <source>
        <dbReference type="SAM" id="Phobius"/>
    </source>
</evidence>
<feature type="region of interest" description="Disordered" evidence="1">
    <location>
        <begin position="1"/>
        <end position="21"/>
    </location>
</feature>
<accession>A0A914DD32</accession>
<evidence type="ECO:0000256" key="1">
    <source>
        <dbReference type="SAM" id="MobiDB-lite"/>
    </source>
</evidence>
<keyword evidence="3" id="KW-1185">Reference proteome</keyword>
<name>A0A914DD32_9BILA</name>
<dbReference type="AlphaFoldDB" id="A0A914DD32"/>
<evidence type="ECO:0000313" key="4">
    <source>
        <dbReference type="WBParaSite" id="ACRNAN_scaffold2302.g23823.t1"/>
    </source>
</evidence>
<feature type="compositionally biased region" description="Polar residues" evidence="1">
    <location>
        <begin position="1"/>
        <end position="11"/>
    </location>
</feature>
<reference evidence="4" key="1">
    <citation type="submission" date="2022-11" db="UniProtKB">
        <authorList>
            <consortium name="WormBaseParasite"/>
        </authorList>
    </citation>
    <scope>IDENTIFICATION</scope>
</reference>
<evidence type="ECO:0000313" key="3">
    <source>
        <dbReference type="Proteomes" id="UP000887540"/>
    </source>
</evidence>
<dbReference type="WBParaSite" id="ACRNAN_scaffold2302.g23823.t1">
    <property type="protein sequence ID" value="ACRNAN_scaffold2302.g23823.t1"/>
    <property type="gene ID" value="ACRNAN_scaffold2302.g23823"/>
</dbReference>
<sequence length="135" mass="14932">MSAKRQQATKSKCTESKIPKLMDPTMQQVNESENNASNAFFSLCSVQTSVPSTSESKNINKQLARDGSECILIENFNESGRITQISSVKPSADTSEFSVPTSLSDVMLIVEGKRLHVNRAVIHFIFSLLALILYF</sequence>
<organism evidence="3 4">
    <name type="scientific">Acrobeloides nanus</name>
    <dbReference type="NCBI Taxonomy" id="290746"/>
    <lineage>
        <taxon>Eukaryota</taxon>
        <taxon>Metazoa</taxon>
        <taxon>Ecdysozoa</taxon>
        <taxon>Nematoda</taxon>
        <taxon>Chromadorea</taxon>
        <taxon>Rhabditida</taxon>
        <taxon>Tylenchina</taxon>
        <taxon>Cephalobomorpha</taxon>
        <taxon>Cephaloboidea</taxon>
        <taxon>Cephalobidae</taxon>
        <taxon>Acrobeloides</taxon>
    </lineage>
</organism>
<keyword evidence="2" id="KW-0812">Transmembrane</keyword>
<feature type="transmembrane region" description="Helical" evidence="2">
    <location>
        <begin position="117"/>
        <end position="134"/>
    </location>
</feature>
<keyword evidence="2" id="KW-0472">Membrane</keyword>